<dbReference type="Gene3D" id="3.30.420.40">
    <property type="match status" value="1"/>
</dbReference>
<evidence type="ECO:0008006" key="4">
    <source>
        <dbReference type="Google" id="ProtNLM"/>
    </source>
</evidence>
<dbReference type="EMBL" id="MU004245">
    <property type="protein sequence ID" value="KAF2663553.1"/>
    <property type="molecule type" value="Genomic_DNA"/>
</dbReference>
<evidence type="ECO:0000313" key="2">
    <source>
        <dbReference type="EMBL" id="KAF2663553.1"/>
    </source>
</evidence>
<evidence type="ECO:0000256" key="1">
    <source>
        <dbReference type="SAM" id="MobiDB-lite"/>
    </source>
</evidence>
<reference evidence="2" key="1">
    <citation type="journal article" date="2020" name="Stud. Mycol.">
        <title>101 Dothideomycetes genomes: a test case for predicting lifestyles and emergence of pathogens.</title>
        <authorList>
            <person name="Haridas S."/>
            <person name="Albert R."/>
            <person name="Binder M."/>
            <person name="Bloem J."/>
            <person name="Labutti K."/>
            <person name="Salamov A."/>
            <person name="Andreopoulos B."/>
            <person name="Baker S."/>
            <person name="Barry K."/>
            <person name="Bills G."/>
            <person name="Bluhm B."/>
            <person name="Cannon C."/>
            <person name="Castanera R."/>
            <person name="Culley D."/>
            <person name="Daum C."/>
            <person name="Ezra D."/>
            <person name="Gonzalez J."/>
            <person name="Henrissat B."/>
            <person name="Kuo A."/>
            <person name="Liang C."/>
            <person name="Lipzen A."/>
            <person name="Lutzoni F."/>
            <person name="Magnuson J."/>
            <person name="Mondo S."/>
            <person name="Nolan M."/>
            <person name="Ohm R."/>
            <person name="Pangilinan J."/>
            <person name="Park H.-J."/>
            <person name="Ramirez L."/>
            <person name="Alfaro M."/>
            <person name="Sun H."/>
            <person name="Tritt A."/>
            <person name="Yoshinaga Y."/>
            <person name="Zwiers L.-H."/>
            <person name="Turgeon B."/>
            <person name="Goodwin S."/>
            <person name="Spatafora J."/>
            <person name="Crous P."/>
            <person name="Grigoriev I."/>
        </authorList>
    </citation>
    <scope>NUCLEOTIDE SEQUENCE</scope>
    <source>
        <strain evidence="2">CBS 115976</strain>
    </source>
</reference>
<dbReference type="PANTHER" id="PTHR42749:SF8">
    <property type="entry name" value="HSP70 FAMILY PROTEIN (AFU_ORTHOLOGUE AFUA_3G13740)"/>
    <property type="match status" value="1"/>
</dbReference>
<feature type="compositionally biased region" description="Basic residues" evidence="1">
    <location>
        <begin position="10"/>
        <end position="27"/>
    </location>
</feature>
<dbReference type="SUPFAM" id="SSF53067">
    <property type="entry name" value="Actin-like ATPase domain"/>
    <property type="match status" value="1"/>
</dbReference>
<keyword evidence="3" id="KW-1185">Reference proteome</keyword>
<organism evidence="2 3">
    <name type="scientific">Microthyrium microscopicum</name>
    <dbReference type="NCBI Taxonomy" id="703497"/>
    <lineage>
        <taxon>Eukaryota</taxon>
        <taxon>Fungi</taxon>
        <taxon>Dikarya</taxon>
        <taxon>Ascomycota</taxon>
        <taxon>Pezizomycotina</taxon>
        <taxon>Dothideomycetes</taxon>
        <taxon>Dothideomycetes incertae sedis</taxon>
        <taxon>Microthyriales</taxon>
        <taxon>Microthyriaceae</taxon>
        <taxon>Microthyrium</taxon>
    </lineage>
</organism>
<name>A0A6A6TX57_9PEZI</name>
<accession>A0A6A6TX57</accession>
<dbReference type="InterPro" id="IPR043129">
    <property type="entry name" value="ATPase_NBD"/>
</dbReference>
<dbReference type="OrthoDB" id="2963168at2759"/>
<dbReference type="AlphaFoldDB" id="A0A6A6TX57"/>
<feature type="region of interest" description="Disordered" evidence="1">
    <location>
        <begin position="1"/>
        <end position="38"/>
    </location>
</feature>
<dbReference type="Proteomes" id="UP000799302">
    <property type="component" value="Unassembled WGS sequence"/>
</dbReference>
<dbReference type="PANTHER" id="PTHR42749">
    <property type="entry name" value="CELL SHAPE-DETERMINING PROTEIN MREB"/>
    <property type="match status" value="1"/>
</dbReference>
<sequence>MAPRNYQRGKAGKSKASRVSGKGRNRIAKANSGRRGPISTIPATKKIIHIGLDFGTGYSSACYLVLDEGEDITKINPTRIKPIQNYPENQQADLQGGRVNEVPTEILFVYLREGNRVVPKVFWGYEVQNELKKVKNSTSLWSQAEVEKGIIRNFKLLLDNTEHTKDFRDNIERQLREVFKDTSQQPQAIEHFLTAWIEHCLAELEKTQAQTGYTKGDKVYFDIAVPPVWEHRALQKMHDAFARALYNIDSPNVQQREDGFSSQVHGLFFASEPEAHAFSILEDENNVGFVRDRDRMLLLDVGSGTVDAIVFVVQNAQGKMKLQQETITGEGRLCGSAYVNNHFRELCRQRLQHAKFYGNAVQASLVHLVIEAELMSQFESYTKRTVKFTMDDDRPPDTTLESLVAASLRENKKHNFGPSKMFFTLNEFQDIHRHTCEGTWELAETMLRKTANKNGKPTVTTKKLVLAGGAGRSTVIKAFIEGELAKKVASHNWPSIPVLVPSISDSPGVAASRGAILAFLNWEKAPARKMQCSYGLKISEEFDGSKQTHVDARDTEKVEECELTGKEYVENLICWIYKKGQEITTETREYTMHMERIIHCDIDPEEYKKQWCWNEEIFVSYTTQEDSYPVDHAENENSECIATMNLDLSLLEETLVPIEGNAGRRYYAVEFWVVFEVNGWNLSYKAIDSDGNPLAGVPEGWFSIAASFKPGEE</sequence>
<protein>
    <recommendedName>
        <fullName evidence="4">Actin-like ATPase domain-containing protein</fullName>
    </recommendedName>
</protein>
<gene>
    <name evidence="2" type="ORF">BT63DRAFT_465743</name>
</gene>
<evidence type="ECO:0000313" key="3">
    <source>
        <dbReference type="Proteomes" id="UP000799302"/>
    </source>
</evidence>
<proteinExistence type="predicted"/>
<dbReference type="CDD" id="cd10170">
    <property type="entry name" value="ASKHA_NBD_HSP70"/>
    <property type="match status" value="1"/>
</dbReference>